<reference evidence="1 2" key="1">
    <citation type="submission" date="2017-08" db="EMBL/GenBank/DDBJ databases">
        <title>The complete genome sequence of Maribacter sp. B1, isolated from deep-sea sediment.</title>
        <authorList>
            <person name="Wu Y.-H."/>
            <person name="Cheng H."/>
            <person name="Xu X.-W."/>
        </authorList>
    </citation>
    <scope>NUCLEOTIDE SEQUENCE [LARGE SCALE GENOMIC DNA]</scope>
    <source>
        <strain evidence="1 2">B1</strain>
    </source>
</reference>
<dbReference type="Proteomes" id="UP000215244">
    <property type="component" value="Chromosome"/>
</dbReference>
<name>A0A223VAD2_9FLAO</name>
<keyword evidence="2" id="KW-1185">Reference proteome</keyword>
<gene>
    <name evidence="1" type="ORF">CJ263_20110</name>
</gene>
<dbReference type="AlphaFoldDB" id="A0A223VAD2"/>
<accession>A0A223VAD2</accession>
<organism evidence="1 2">
    <name type="scientific">Maribacter cobaltidurans</name>
    <dbReference type="NCBI Taxonomy" id="1178778"/>
    <lineage>
        <taxon>Bacteria</taxon>
        <taxon>Pseudomonadati</taxon>
        <taxon>Bacteroidota</taxon>
        <taxon>Flavobacteriia</taxon>
        <taxon>Flavobacteriales</taxon>
        <taxon>Flavobacteriaceae</taxon>
        <taxon>Maribacter</taxon>
    </lineage>
</organism>
<dbReference type="OrthoDB" id="1441150at2"/>
<sequence length="230" mass="27106">MPVRTEKIFGDVTPKSVEEILLKELPKNSWLIDEKIKFAKQLNNYISIIDDLENVKDLIQELVVIREKEVKANKEERRLIKRALFITAIINYARCFNSTKKDGRNSIDIKLIRKDFPKYNDIEVADLLRFHKYIMGLRNTFIAHADRNIYETDRAHIEFEYDGKILNSTFSHYSIKVFSFDEVQLKNFFILTNLLLIKVEEKKRALVDKVKNEVGNRKLLEIGLKLSKKT</sequence>
<dbReference type="KEGG" id="marb:CJ263_20110"/>
<protein>
    <submittedName>
        <fullName evidence="1">Uncharacterized protein</fullName>
    </submittedName>
</protein>
<evidence type="ECO:0000313" key="1">
    <source>
        <dbReference type="EMBL" id="ASV32345.1"/>
    </source>
</evidence>
<evidence type="ECO:0000313" key="2">
    <source>
        <dbReference type="Proteomes" id="UP000215244"/>
    </source>
</evidence>
<dbReference type="RefSeq" id="WP_094998901.1">
    <property type="nucleotide sequence ID" value="NZ_BMJL01000011.1"/>
</dbReference>
<proteinExistence type="predicted"/>
<dbReference type="EMBL" id="CP022957">
    <property type="protein sequence ID" value="ASV32345.1"/>
    <property type="molecule type" value="Genomic_DNA"/>
</dbReference>